<sequence>MIRPWLLLKVAALCFVSPVPIVAKGHDDPSSRFDKFADERYVRQDRADPEHVVPLIIGVFPGDFDALEREFYGVSDPTRSTASISPKSKQTFSHGALDAVRDWVADCSHGENGGTFLPTSNLYKVPMKVKHIERLLNTELYHYEAKRTDATSPMKRRRLMRATSALMVPEHLEDVVSFLSVNTHPLGLRALGAASSQHVAAMDGESEGGTLETIRRTYGIPDGLVATNPSSTQCVPSFFNESYDLEDLSTFFEQFLPGEDVPRILRKEVESTNLIRQVLR</sequence>
<evidence type="ECO:0000313" key="3">
    <source>
        <dbReference type="EMBL" id="CAK7940464.1"/>
    </source>
</evidence>
<dbReference type="Proteomes" id="UP001162060">
    <property type="component" value="Unassembled WGS sequence"/>
</dbReference>
<dbReference type="InterPro" id="IPR015366">
    <property type="entry name" value="S53_propep"/>
</dbReference>
<dbReference type="PANTHER" id="PTHR14218">
    <property type="entry name" value="PROTEASE S8 TRIPEPTIDYL PEPTIDASE I CLN2"/>
    <property type="match status" value="1"/>
</dbReference>
<dbReference type="GO" id="GO:0004175">
    <property type="term" value="F:endopeptidase activity"/>
    <property type="evidence" value="ECO:0007669"/>
    <property type="project" value="TreeGrafter"/>
</dbReference>
<evidence type="ECO:0000259" key="2">
    <source>
        <dbReference type="Pfam" id="PF09286"/>
    </source>
</evidence>
<dbReference type="PANTHER" id="PTHR14218:SF15">
    <property type="entry name" value="TRIPEPTIDYL-PEPTIDASE 1"/>
    <property type="match status" value="1"/>
</dbReference>
<feature type="chain" id="PRO_5043796814" description="Peptidase S53 activation domain-containing protein" evidence="1">
    <location>
        <begin position="24"/>
        <end position="280"/>
    </location>
</feature>
<name>A0AAV1V0M2_9STRA</name>
<dbReference type="AlphaFoldDB" id="A0AAV1V0M2"/>
<dbReference type="Pfam" id="PF09286">
    <property type="entry name" value="Pro-kuma_activ"/>
    <property type="match status" value="1"/>
</dbReference>
<dbReference type="SUPFAM" id="SSF54897">
    <property type="entry name" value="Protease propeptides/inhibitors"/>
    <property type="match status" value="1"/>
</dbReference>
<comment type="caution">
    <text evidence="3">The sequence shown here is derived from an EMBL/GenBank/DDBJ whole genome shotgun (WGS) entry which is preliminary data.</text>
</comment>
<dbReference type="EMBL" id="CAKLBY020000258">
    <property type="protein sequence ID" value="CAK7940464.1"/>
    <property type="molecule type" value="Genomic_DNA"/>
</dbReference>
<evidence type="ECO:0000256" key="1">
    <source>
        <dbReference type="SAM" id="SignalP"/>
    </source>
</evidence>
<dbReference type="GO" id="GO:0006508">
    <property type="term" value="P:proteolysis"/>
    <property type="evidence" value="ECO:0007669"/>
    <property type="project" value="TreeGrafter"/>
</dbReference>
<organism evidence="3 4">
    <name type="scientific">Peronospora matthiolae</name>
    <dbReference type="NCBI Taxonomy" id="2874970"/>
    <lineage>
        <taxon>Eukaryota</taxon>
        <taxon>Sar</taxon>
        <taxon>Stramenopiles</taxon>
        <taxon>Oomycota</taxon>
        <taxon>Peronosporomycetes</taxon>
        <taxon>Peronosporales</taxon>
        <taxon>Peronosporaceae</taxon>
        <taxon>Peronospora</taxon>
    </lineage>
</organism>
<gene>
    <name evidence="3" type="ORF">PM001_LOCUS25614</name>
</gene>
<evidence type="ECO:0000313" key="4">
    <source>
        <dbReference type="Proteomes" id="UP001162060"/>
    </source>
</evidence>
<dbReference type="InterPro" id="IPR050819">
    <property type="entry name" value="Tripeptidyl-peptidase_I"/>
</dbReference>
<accession>A0AAV1V0M2</accession>
<feature type="domain" description="Peptidase S53 activation" evidence="2">
    <location>
        <begin position="41"/>
        <end position="178"/>
    </location>
</feature>
<keyword evidence="1" id="KW-0732">Signal</keyword>
<proteinExistence type="predicted"/>
<protein>
    <recommendedName>
        <fullName evidence="2">Peptidase S53 activation domain-containing protein</fullName>
    </recommendedName>
</protein>
<reference evidence="3" key="1">
    <citation type="submission" date="2024-01" db="EMBL/GenBank/DDBJ databases">
        <authorList>
            <person name="Webb A."/>
        </authorList>
    </citation>
    <scope>NUCLEOTIDE SEQUENCE</scope>
    <source>
        <strain evidence="3">Pm1</strain>
    </source>
</reference>
<dbReference type="GO" id="GO:0008240">
    <property type="term" value="F:tripeptidyl-peptidase activity"/>
    <property type="evidence" value="ECO:0007669"/>
    <property type="project" value="TreeGrafter"/>
</dbReference>
<feature type="signal peptide" evidence="1">
    <location>
        <begin position="1"/>
        <end position="23"/>
    </location>
</feature>